<protein>
    <submittedName>
        <fullName evidence="1">Class I SAM-dependent methyltransferase</fullName>
        <ecNumber evidence="1">2.1.1.-</ecNumber>
    </submittedName>
</protein>
<gene>
    <name evidence="1" type="ORF">TU35_005440</name>
</gene>
<dbReference type="Proteomes" id="UP000033636">
    <property type="component" value="Unassembled WGS sequence"/>
</dbReference>
<keyword evidence="1" id="KW-0808">Transferase</keyword>
<sequence>MRALIEYYDKLSESYDELYGEEQSVKYLKSLAFIEGERVLDVGCGTGLGLPYLGGRYVLCLDISLGMLKRAMARGGDLADFLVADAYRPPLRAKAFDAALAITVFEDLADAGRLLEYADVAVAESLGRWAVLRRG</sequence>
<keyword evidence="1" id="KW-0489">Methyltransferase</keyword>
<organism evidence="1 2">
    <name type="scientific">Thermoproteus sp. AZ2</name>
    <dbReference type="NCBI Taxonomy" id="1609232"/>
    <lineage>
        <taxon>Archaea</taxon>
        <taxon>Thermoproteota</taxon>
        <taxon>Thermoprotei</taxon>
        <taxon>Thermoproteales</taxon>
        <taxon>Thermoproteaceae</taxon>
        <taxon>Thermoproteus</taxon>
    </lineage>
</organism>
<evidence type="ECO:0000313" key="1">
    <source>
        <dbReference type="EMBL" id="MFB6490678.1"/>
    </source>
</evidence>
<proteinExistence type="predicted"/>
<reference evidence="1" key="1">
    <citation type="submission" date="2024-07" db="EMBL/GenBank/DDBJ databases">
        <title>Metagenome and Metagenome-Assembled Genomes of Archaea from a hot spring from the geothermal field of Los Azufres, Mexico.</title>
        <authorList>
            <person name="Marin-Paredes R."/>
            <person name="Martinez-Romero E."/>
            <person name="Servin-Garciduenas L.E."/>
        </authorList>
    </citation>
    <scope>NUCLEOTIDE SEQUENCE</scope>
</reference>
<accession>A0ACC6V1F3</accession>
<dbReference type="EC" id="2.1.1.-" evidence="1"/>
<comment type="caution">
    <text evidence="1">The sequence shown here is derived from an EMBL/GenBank/DDBJ whole genome shotgun (WGS) entry which is preliminary data.</text>
</comment>
<evidence type="ECO:0000313" key="2">
    <source>
        <dbReference type="Proteomes" id="UP000033636"/>
    </source>
</evidence>
<name>A0ACC6V1F3_9CREN</name>
<dbReference type="EMBL" id="JZWT02000012">
    <property type="protein sequence ID" value="MFB6490678.1"/>
    <property type="molecule type" value="Genomic_DNA"/>
</dbReference>